<proteinExistence type="inferred from homology"/>
<evidence type="ECO:0000256" key="1">
    <source>
        <dbReference type="ARBA" id="ARBA00004141"/>
    </source>
</evidence>
<feature type="compositionally biased region" description="Polar residues" evidence="6">
    <location>
        <begin position="292"/>
        <end position="302"/>
    </location>
</feature>
<evidence type="ECO:0000256" key="4">
    <source>
        <dbReference type="ARBA" id="ARBA00023136"/>
    </source>
</evidence>
<keyword evidence="3 7" id="KW-1133">Transmembrane helix</keyword>
<comment type="subcellular location">
    <subcellularLocation>
        <location evidence="1">Membrane</location>
        <topology evidence="1">Multi-pass membrane protein</topology>
    </subcellularLocation>
</comment>
<feature type="non-terminal residue" evidence="9">
    <location>
        <position position="311"/>
    </location>
</feature>
<feature type="region of interest" description="Disordered" evidence="6">
    <location>
        <begin position="292"/>
        <end position="311"/>
    </location>
</feature>
<feature type="transmembrane region" description="Helical" evidence="7">
    <location>
        <begin position="224"/>
        <end position="248"/>
    </location>
</feature>
<feature type="transmembrane region" description="Helical" evidence="7">
    <location>
        <begin position="27"/>
        <end position="49"/>
    </location>
</feature>
<dbReference type="PANTHER" id="PTHR33048">
    <property type="entry name" value="PTH11-LIKE INTEGRAL MEMBRANE PROTEIN (AFU_ORTHOLOGUE AFUA_5G11245)"/>
    <property type="match status" value="1"/>
</dbReference>
<comment type="similarity">
    <text evidence="5">Belongs to the SAT4 family.</text>
</comment>
<evidence type="ECO:0000256" key="7">
    <source>
        <dbReference type="SAM" id="Phobius"/>
    </source>
</evidence>
<sequence length="311" mass="34953">MHAAVRQLPPQLPSITPEYLNYNKGPIYLAIVATLVSIALLTFLLRVYTRIKLLHFFGIDDWVMLVAVLCAVGVFIVFLAMTRLGTGKHLWAVPMEDLLKIAHWQWYFTLLIIIGISFVKLSVAFFLLRIIHRPYYRRFLYVMIGVLVSLTLAWCGTLVFQCVPVSAAWNPTLAHARCFSDAQYRSIGLANSSFNAATDLIFAILPIPIVWTLCINLRTRISLIIVLSLGFLACAAAIVRMPMIYNLWDSEDPFAYGVWLDVWSVIEMTIGITAACLPSLKPLLTALSNLTPSRRTSRSSNHMPHHAPHPS</sequence>
<feature type="transmembrane region" description="Helical" evidence="7">
    <location>
        <begin position="139"/>
        <end position="160"/>
    </location>
</feature>
<evidence type="ECO:0000313" key="10">
    <source>
        <dbReference type="Proteomes" id="UP000799757"/>
    </source>
</evidence>
<dbReference type="PANTHER" id="PTHR33048:SF167">
    <property type="entry name" value="INTEGRAL MEMBRANE PROTEIN"/>
    <property type="match status" value="1"/>
</dbReference>
<evidence type="ECO:0000259" key="8">
    <source>
        <dbReference type="Pfam" id="PF20684"/>
    </source>
</evidence>
<dbReference type="EMBL" id="MU002531">
    <property type="protein sequence ID" value="KAF2786170.1"/>
    <property type="molecule type" value="Genomic_DNA"/>
</dbReference>
<reference evidence="9" key="1">
    <citation type="journal article" date="2020" name="Stud. Mycol.">
        <title>101 Dothideomycetes genomes: a test case for predicting lifestyles and emergence of pathogens.</title>
        <authorList>
            <person name="Haridas S."/>
            <person name="Albert R."/>
            <person name="Binder M."/>
            <person name="Bloem J."/>
            <person name="Labutti K."/>
            <person name="Salamov A."/>
            <person name="Andreopoulos B."/>
            <person name="Baker S."/>
            <person name="Barry K."/>
            <person name="Bills G."/>
            <person name="Bluhm B."/>
            <person name="Cannon C."/>
            <person name="Castanera R."/>
            <person name="Culley D."/>
            <person name="Daum C."/>
            <person name="Ezra D."/>
            <person name="Gonzalez J."/>
            <person name="Henrissat B."/>
            <person name="Kuo A."/>
            <person name="Liang C."/>
            <person name="Lipzen A."/>
            <person name="Lutzoni F."/>
            <person name="Magnuson J."/>
            <person name="Mondo S."/>
            <person name="Nolan M."/>
            <person name="Ohm R."/>
            <person name="Pangilinan J."/>
            <person name="Park H.-J."/>
            <person name="Ramirez L."/>
            <person name="Alfaro M."/>
            <person name="Sun H."/>
            <person name="Tritt A."/>
            <person name="Yoshinaga Y."/>
            <person name="Zwiers L.-H."/>
            <person name="Turgeon B."/>
            <person name="Goodwin S."/>
            <person name="Spatafora J."/>
            <person name="Crous P."/>
            <person name="Grigoriev I."/>
        </authorList>
    </citation>
    <scope>NUCLEOTIDE SEQUENCE</scope>
    <source>
        <strain evidence="9">CBS 109.77</strain>
    </source>
</reference>
<keyword evidence="10" id="KW-1185">Reference proteome</keyword>
<evidence type="ECO:0000256" key="6">
    <source>
        <dbReference type="SAM" id="MobiDB-lite"/>
    </source>
</evidence>
<keyword evidence="4 7" id="KW-0472">Membrane</keyword>
<keyword evidence="2 7" id="KW-0812">Transmembrane</keyword>
<dbReference type="Pfam" id="PF20684">
    <property type="entry name" value="Fung_rhodopsin"/>
    <property type="match status" value="1"/>
</dbReference>
<evidence type="ECO:0000256" key="3">
    <source>
        <dbReference type="ARBA" id="ARBA00022989"/>
    </source>
</evidence>
<gene>
    <name evidence="9" type="ORF">K505DRAFT_260469</name>
</gene>
<feature type="transmembrane region" description="Helical" evidence="7">
    <location>
        <begin position="104"/>
        <end position="127"/>
    </location>
</feature>
<evidence type="ECO:0000256" key="5">
    <source>
        <dbReference type="ARBA" id="ARBA00038359"/>
    </source>
</evidence>
<feature type="transmembrane region" description="Helical" evidence="7">
    <location>
        <begin position="61"/>
        <end position="84"/>
    </location>
</feature>
<feature type="domain" description="Rhodopsin" evidence="8">
    <location>
        <begin position="45"/>
        <end position="285"/>
    </location>
</feature>
<dbReference type="InterPro" id="IPR052337">
    <property type="entry name" value="SAT4-like"/>
</dbReference>
<protein>
    <recommendedName>
        <fullName evidence="8">Rhodopsin domain-containing protein</fullName>
    </recommendedName>
</protein>
<dbReference type="InterPro" id="IPR049326">
    <property type="entry name" value="Rhodopsin_dom_fungi"/>
</dbReference>
<dbReference type="AlphaFoldDB" id="A0A6A6WPZ9"/>
<dbReference type="OrthoDB" id="5022096at2759"/>
<evidence type="ECO:0000256" key="2">
    <source>
        <dbReference type="ARBA" id="ARBA00022692"/>
    </source>
</evidence>
<evidence type="ECO:0000313" key="9">
    <source>
        <dbReference type="EMBL" id="KAF2786170.1"/>
    </source>
</evidence>
<name>A0A6A6WPZ9_9PLEO</name>
<organism evidence="9 10">
    <name type="scientific">Melanomma pulvis-pyrius CBS 109.77</name>
    <dbReference type="NCBI Taxonomy" id="1314802"/>
    <lineage>
        <taxon>Eukaryota</taxon>
        <taxon>Fungi</taxon>
        <taxon>Dikarya</taxon>
        <taxon>Ascomycota</taxon>
        <taxon>Pezizomycotina</taxon>
        <taxon>Dothideomycetes</taxon>
        <taxon>Pleosporomycetidae</taxon>
        <taxon>Pleosporales</taxon>
        <taxon>Melanommataceae</taxon>
        <taxon>Melanomma</taxon>
    </lineage>
</organism>
<dbReference type="Proteomes" id="UP000799757">
    <property type="component" value="Unassembled WGS sequence"/>
</dbReference>
<dbReference type="GO" id="GO:0016020">
    <property type="term" value="C:membrane"/>
    <property type="evidence" value="ECO:0007669"/>
    <property type="project" value="UniProtKB-SubCell"/>
</dbReference>
<accession>A0A6A6WPZ9</accession>
<feature type="transmembrane region" description="Helical" evidence="7">
    <location>
        <begin position="200"/>
        <end position="217"/>
    </location>
</feature>